<reference evidence="3" key="2">
    <citation type="journal article" date="2008" name="Genome Biol.">
        <title>Improved genome assembly and evidence-based global gene model set for the chordate Ciona intestinalis: new insight into intron and operon populations.</title>
        <authorList>
            <person name="Satou Y."/>
            <person name="Mineta K."/>
            <person name="Ogasawara M."/>
            <person name="Sasakura Y."/>
            <person name="Shoguchi E."/>
            <person name="Ueno K."/>
            <person name="Yamada L."/>
            <person name="Matsumoto J."/>
            <person name="Wasserscheid J."/>
            <person name="Dewar K."/>
            <person name="Wiley G.B."/>
            <person name="Macmil S.L."/>
            <person name="Roe B.A."/>
            <person name="Zeller R.W."/>
            <person name="Hastings K.E."/>
            <person name="Lemaire P."/>
            <person name="Lindquist E."/>
            <person name="Endo T."/>
            <person name="Hotta K."/>
            <person name="Inaba K."/>
        </authorList>
    </citation>
    <scope>NUCLEOTIDE SEQUENCE [LARGE SCALE GENOMIC DNA]</scope>
    <source>
        <strain evidence="3">wild type</strain>
    </source>
</reference>
<feature type="domain" description="XPG N-terminal" evidence="2">
    <location>
        <begin position="1"/>
        <end position="92"/>
    </location>
</feature>
<name>F6PSV0_CIOIN</name>
<keyword evidence="4" id="KW-1185">Reference proteome</keyword>
<dbReference type="SUPFAM" id="SSF88723">
    <property type="entry name" value="PIN domain-like"/>
    <property type="match status" value="1"/>
</dbReference>
<organism evidence="3 4">
    <name type="scientific">Ciona intestinalis</name>
    <name type="common">Transparent sea squirt</name>
    <name type="synonym">Ascidia intestinalis</name>
    <dbReference type="NCBI Taxonomy" id="7719"/>
    <lineage>
        <taxon>Eukaryota</taxon>
        <taxon>Metazoa</taxon>
        <taxon>Chordata</taxon>
        <taxon>Tunicata</taxon>
        <taxon>Ascidiacea</taxon>
        <taxon>Phlebobranchia</taxon>
        <taxon>Cionidae</taxon>
        <taxon>Ciona</taxon>
    </lineage>
</organism>
<accession>F6PSV0</accession>
<reference evidence="3" key="4">
    <citation type="submission" date="2025-09" db="UniProtKB">
        <authorList>
            <consortium name="Ensembl"/>
        </authorList>
    </citation>
    <scope>IDENTIFICATION</scope>
</reference>
<dbReference type="GO" id="GO:0004518">
    <property type="term" value="F:nuclease activity"/>
    <property type="evidence" value="ECO:0007669"/>
    <property type="project" value="InterPro"/>
</dbReference>
<reference evidence="3" key="3">
    <citation type="submission" date="2025-08" db="UniProtKB">
        <authorList>
            <consortium name="Ensembl"/>
        </authorList>
    </citation>
    <scope>IDENTIFICATION</scope>
</reference>
<dbReference type="AlphaFoldDB" id="F6PSV0"/>
<dbReference type="HOGENOM" id="CLU_077293_0_0_1"/>
<protein>
    <recommendedName>
        <fullName evidence="2">XPG N-terminal domain-containing protein</fullName>
    </recommendedName>
</protein>
<evidence type="ECO:0000313" key="3">
    <source>
        <dbReference type="Ensembl" id="ENSCINP00000023898.2"/>
    </source>
</evidence>
<dbReference type="InterPro" id="IPR026832">
    <property type="entry name" value="Asteroid"/>
</dbReference>
<dbReference type="PANTHER" id="PTHR15665">
    <property type="entry name" value="ASTEROID PROTEIN"/>
    <property type="match status" value="1"/>
</dbReference>
<evidence type="ECO:0000313" key="4">
    <source>
        <dbReference type="Proteomes" id="UP000008144"/>
    </source>
</evidence>
<dbReference type="Proteomes" id="UP000008144">
    <property type="component" value="Chromosome 1"/>
</dbReference>
<dbReference type="GeneTree" id="ENSGT00390000010145"/>
<dbReference type="EMBL" id="EAAA01000243">
    <property type="status" value="NOT_ANNOTATED_CDS"/>
    <property type="molecule type" value="Genomic_DNA"/>
</dbReference>
<reference evidence="4" key="1">
    <citation type="journal article" date="2002" name="Science">
        <title>The draft genome of Ciona intestinalis: insights into chordate and vertebrate origins.</title>
        <authorList>
            <person name="Dehal P."/>
            <person name="Satou Y."/>
            <person name="Campbell R.K."/>
            <person name="Chapman J."/>
            <person name="Degnan B."/>
            <person name="De Tomaso A."/>
            <person name="Davidson B."/>
            <person name="Di Gregorio A."/>
            <person name="Gelpke M."/>
            <person name="Goodstein D.M."/>
            <person name="Harafuji N."/>
            <person name="Hastings K.E."/>
            <person name="Ho I."/>
            <person name="Hotta K."/>
            <person name="Huang W."/>
            <person name="Kawashima T."/>
            <person name="Lemaire P."/>
            <person name="Martinez D."/>
            <person name="Meinertzhagen I.A."/>
            <person name="Necula S."/>
            <person name="Nonaka M."/>
            <person name="Putnam N."/>
            <person name="Rash S."/>
            <person name="Saiga H."/>
            <person name="Satake M."/>
            <person name="Terry A."/>
            <person name="Yamada L."/>
            <person name="Wang H.G."/>
            <person name="Awazu S."/>
            <person name="Azumi K."/>
            <person name="Boore J."/>
            <person name="Branno M."/>
            <person name="Chin-Bow S."/>
            <person name="DeSantis R."/>
            <person name="Doyle S."/>
            <person name="Francino P."/>
            <person name="Keys D.N."/>
            <person name="Haga S."/>
            <person name="Hayashi H."/>
            <person name="Hino K."/>
            <person name="Imai K.S."/>
            <person name="Inaba K."/>
            <person name="Kano S."/>
            <person name="Kobayashi K."/>
            <person name="Kobayashi M."/>
            <person name="Lee B.I."/>
            <person name="Makabe K.W."/>
            <person name="Manohar C."/>
            <person name="Matassi G."/>
            <person name="Medina M."/>
            <person name="Mochizuki Y."/>
            <person name="Mount S."/>
            <person name="Morishita T."/>
            <person name="Miura S."/>
            <person name="Nakayama A."/>
            <person name="Nishizaka S."/>
            <person name="Nomoto H."/>
            <person name="Ohta F."/>
            <person name="Oishi K."/>
            <person name="Rigoutsos I."/>
            <person name="Sano M."/>
            <person name="Sasaki A."/>
            <person name="Sasakura Y."/>
            <person name="Shoguchi E."/>
            <person name="Shin-i T."/>
            <person name="Spagnuolo A."/>
            <person name="Stainier D."/>
            <person name="Suzuki M.M."/>
            <person name="Tassy O."/>
            <person name="Takatori N."/>
            <person name="Tokuoka M."/>
            <person name="Yagi K."/>
            <person name="Yoshizaki F."/>
            <person name="Wada S."/>
            <person name="Zhang C."/>
            <person name="Hyatt P.D."/>
            <person name="Larimer F."/>
            <person name="Detter C."/>
            <person name="Doggett N."/>
            <person name="Glavina T."/>
            <person name="Hawkins T."/>
            <person name="Richardson P."/>
            <person name="Lucas S."/>
            <person name="Kohara Y."/>
            <person name="Levine M."/>
            <person name="Satoh N."/>
            <person name="Rokhsar D.S."/>
        </authorList>
    </citation>
    <scope>NUCLEOTIDE SEQUENCE [LARGE SCALE GENOMIC DNA]</scope>
</reference>
<dbReference type="InParanoid" id="F6PSV0"/>
<dbReference type="InterPro" id="IPR006085">
    <property type="entry name" value="XPG_DNA_repair_N"/>
</dbReference>
<dbReference type="PANTHER" id="PTHR15665:SF1">
    <property type="entry name" value="PROTEIN ASTEROID HOMOLOG 1"/>
    <property type="match status" value="1"/>
</dbReference>
<dbReference type="STRING" id="7719.ENSCINP00000023898"/>
<evidence type="ECO:0000259" key="2">
    <source>
        <dbReference type="Pfam" id="PF00752"/>
    </source>
</evidence>
<dbReference type="Gene3D" id="3.40.50.1010">
    <property type="entry name" value="5'-nuclease"/>
    <property type="match status" value="1"/>
</dbReference>
<dbReference type="Pfam" id="PF00752">
    <property type="entry name" value="XPG_N"/>
    <property type="match status" value="1"/>
</dbReference>
<comment type="similarity">
    <text evidence="1">Belongs to the asteroid family.</text>
</comment>
<dbReference type="InterPro" id="IPR029060">
    <property type="entry name" value="PIN-like_dom_sf"/>
</dbReference>
<evidence type="ECO:0000256" key="1">
    <source>
        <dbReference type="ARBA" id="ARBA00007398"/>
    </source>
</evidence>
<dbReference type="Ensembl" id="ENSCINT00000024144.2">
    <property type="protein sequence ID" value="ENSCINP00000023898.2"/>
    <property type="gene ID" value="ENSCING00000012908.2"/>
</dbReference>
<sequence length="313" mass="36333">MGIEGFESFCKKYTDKNFQSVTIRNEILVIDGSELLYQIYNACTGRAPFDQFREQTIKFYTNLRTCGIRPVVVFDGFKFESNHEKYIKKRVEIIRRMRQSIGRGEAKEPNKSHLCGTILEEVNQELGIPVVNGAGDTDSSTAAIANLLRAKVLASDTQYCVYNLSDGCLPTRYFKSNNDAEINKEKGIQAKLYHIESFSRQYHIPSNVVSYLDIFFGRNSCFPQKFFQSFVSLRFKNNGSYPQHLTNYFRWMADNYTTDDDLIKSIIASLGNRDDHLNIQGRLEERLASFRHPRISRRFRLKVREQVRDEEMS</sequence>
<proteinExistence type="inferred from homology"/>